<dbReference type="PANTHER" id="PTHR47341">
    <property type="entry name" value="GATA-TYPE ZINC FINGER PROTEIN 1"/>
    <property type="match status" value="1"/>
</dbReference>
<evidence type="ECO:0000256" key="2">
    <source>
        <dbReference type="PROSITE-ProRule" id="PRU00094"/>
    </source>
</evidence>
<dbReference type="InterPro" id="IPR000679">
    <property type="entry name" value="Znf_GATA"/>
</dbReference>
<dbReference type="InterPro" id="IPR053116">
    <property type="entry name" value="GATA-type_Znf_Regulator"/>
</dbReference>
<evidence type="ECO:0000256" key="3">
    <source>
        <dbReference type="SAM" id="MobiDB-lite"/>
    </source>
</evidence>
<dbReference type="GO" id="GO:0005634">
    <property type="term" value="C:nucleus"/>
    <property type="evidence" value="ECO:0007669"/>
    <property type="project" value="TreeGrafter"/>
</dbReference>
<evidence type="ECO:0000313" key="5">
    <source>
        <dbReference type="Ensembl" id="ENSAMXP00005009304.1"/>
    </source>
</evidence>
<feature type="region of interest" description="Disordered" evidence="3">
    <location>
        <begin position="266"/>
        <end position="286"/>
    </location>
</feature>
<dbReference type="GO" id="GO:0043565">
    <property type="term" value="F:sequence-specific DNA binding"/>
    <property type="evidence" value="ECO:0007669"/>
    <property type="project" value="InterPro"/>
</dbReference>
<accession>A0A8B9H7F4</accession>
<dbReference type="GO" id="GO:0048599">
    <property type="term" value="P:oocyte development"/>
    <property type="evidence" value="ECO:0007669"/>
    <property type="project" value="TreeGrafter"/>
</dbReference>
<evidence type="ECO:0000313" key="6">
    <source>
        <dbReference type="Proteomes" id="UP000694621"/>
    </source>
</evidence>
<feature type="domain" description="GATA-type" evidence="4">
    <location>
        <begin position="455"/>
        <end position="484"/>
    </location>
</feature>
<dbReference type="AlphaFoldDB" id="A0A8B9H7F4"/>
<dbReference type="CDD" id="cd00202">
    <property type="entry name" value="ZnF_GATA"/>
    <property type="match status" value="1"/>
</dbReference>
<dbReference type="SUPFAM" id="SSF57716">
    <property type="entry name" value="Glucocorticoid receptor-like (DNA-binding domain)"/>
    <property type="match status" value="1"/>
</dbReference>
<dbReference type="GO" id="GO:0008270">
    <property type="term" value="F:zinc ion binding"/>
    <property type="evidence" value="ECO:0007669"/>
    <property type="project" value="UniProtKB-KW"/>
</dbReference>
<keyword evidence="2" id="KW-0479">Metal-binding</keyword>
<name>A0A8B9H7F4_ASTMX</name>
<keyword evidence="2" id="KW-0863">Zinc-finger</keyword>
<reference evidence="5" key="1">
    <citation type="submission" date="2025-08" db="UniProtKB">
        <authorList>
            <consortium name="Ensembl"/>
        </authorList>
    </citation>
    <scope>IDENTIFICATION</scope>
</reference>
<feature type="region of interest" description="Disordered" evidence="3">
    <location>
        <begin position="356"/>
        <end position="388"/>
    </location>
</feature>
<evidence type="ECO:0000259" key="4">
    <source>
        <dbReference type="PROSITE" id="PS50114"/>
    </source>
</evidence>
<dbReference type="PANTHER" id="PTHR47341:SF1">
    <property type="entry name" value="GATA-TYPE ZINC FINGER PROTEIN 1"/>
    <property type="match status" value="1"/>
</dbReference>
<dbReference type="Pfam" id="PF00320">
    <property type="entry name" value="GATA"/>
    <property type="match status" value="1"/>
</dbReference>
<dbReference type="Gene3D" id="3.30.50.10">
    <property type="entry name" value="Erythroid Transcription Factor GATA-1, subunit A"/>
    <property type="match status" value="1"/>
</dbReference>
<dbReference type="InterPro" id="IPR013088">
    <property type="entry name" value="Znf_NHR/GATA"/>
</dbReference>
<protein>
    <submittedName>
        <fullName evidence="5">Zinc finger GATA like protein 1</fullName>
    </submittedName>
</protein>
<proteinExistence type="predicted"/>
<dbReference type="SMART" id="SM00401">
    <property type="entry name" value="ZnF_GATA"/>
    <property type="match status" value="1"/>
</dbReference>
<feature type="region of interest" description="Disordered" evidence="3">
    <location>
        <begin position="1"/>
        <end position="26"/>
    </location>
</feature>
<keyword evidence="2" id="KW-0862">Zinc</keyword>
<dbReference type="GO" id="GO:0006357">
    <property type="term" value="P:regulation of transcription by RNA polymerase II"/>
    <property type="evidence" value="ECO:0007669"/>
    <property type="project" value="TreeGrafter"/>
</dbReference>
<dbReference type="Proteomes" id="UP000694621">
    <property type="component" value="Unplaced"/>
</dbReference>
<sequence>MSSGVGTPEDLKQSPQSAAEDPDLQDVSGTESSILYLLQEATKLATHSNQYSKMATEELVTHSKGDIASSTFFSNQNTLKAVSETQPSLTGSFSLLNNVQTSSPWEVMSLINLQCERLLHCRQTPEEDGDSYTSSATDEAECTDVMECASFGSTDPTEPHKCELSSTVTSRQITAEHDAKSDLFSSEPHVIDGTISNSTVDELNEGAKMSAIEDLAELISKNTADIFSNVGVVSEESSTYCLIVETSMDTSHQPLLQFPLNTQEGETSCATSMSETTQSPSPEISSVDFTSSLVDEKDDNSSMCFSFSSCENSELQSLPQPHQQDSAGVLIYRTDLNNNLEENKDDSLLELEVDQATPSAPHSGDNCRRTPRKQAHPERSPDLQNPELQGVTFSMHTELDRSTDQCRLLITSNYSEVCRRSRRIRRSRSRSLQSFQCTSSSEEESDPASLSKKICASCCTRKTPLWRDAEDGTPLCNACGIRYKKYRVRCQQCWNIPKKEANSNSKCLKCGDLLQLAAQNKRAGCHRRAKQATSNMPRPTATRRRGQYVHWFGAWAVFGLRSRVCYL</sequence>
<dbReference type="PROSITE" id="PS50114">
    <property type="entry name" value="GATA_ZN_FINGER_2"/>
    <property type="match status" value="1"/>
</dbReference>
<dbReference type="Ensembl" id="ENSAMXT00005010375.1">
    <property type="protein sequence ID" value="ENSAMXP00005009304.1"/>
    <property type="gene ID" value="ENSAMXG00005005309.1"/>
</dbReference>
<dbReference type="GO" id="GO:0007283">
    <property type="term" value="P:spermatogenesis"/>
    <property type="evidence" value="ECO:0007669"/>
    <property type="project" value="TreeGrafter"/>
</dbReference>
<evidence type="ECO:0000256" key="1">
    <source>
        <dbReference type="ARBA" id="ARBA00023242"/>
    </source>
</evidence>
<organism evidence="5 6">
    <name type="scientific">Astyanax mexicanus</name>
    <name type="common">Blind cave fish</name>
    <name type="synonym">Astyanax fasciatus mexicanus</name>
    <dbReference type="NCBI Taxonomy" id="7994"/>
    <lineage>
        <taxon>Eukaryota</taxon>
        <taxon>Metazoa</taxon>
        <taxon>Chordata</taxon>
        <taxon>Craniata</taxon>
        <taxon>Vertebrata</taxon>
        <taxon>Euteleostomi</taxon>
        <taxon>Actinopterygii</taxon>
        <taxon>Neopterygii</taxon>
        <taxon>Teleostei</taxon>
        <taxon>Ostariophysi</taxon>
        <taxon>Characiformes</taxon>
        <taxon>Characoidei</taxon>
        <taxon>Acestrorhamphidae</taxon>
        <taxon>Acestrorhamphinae</taxon>
        <taxon>Astyanax</taxon>
    </lineage>
</organism>
<keyword evidence="1" id="KW-0539">Nucleus</keyword>